<dbReference type="InterPro" id="IPR012910">
    <property type="entry name" value="Plug_dom"/>
</dbReference>
<dbReference type="Gene3D" id="2.40.170.20">
    <property type="entry name" value="TonB-dependent receptor, beta-barrel domain"/>
    <property type="match status" value="1"/>
</dbReference>
<dbReference type="AlphaFoldDB" id="A0AAP2CLK5"/>
<dbReference type="SUPFAM" id="SSF56935">
    <property type="entry name" value="Porins"/>
    <property type="match status" value="1"/>
</dbReference>
<dbReference type="Pfam" id="PF07715">
    <property type="entry name" value="Plug"/>
    <property type="match status" value="1"/>
</dbReference>
<dbReference type="EMBL" id="JAHCMY010000003">
    <property type="protein sequence ID" value="MBS9524082.1"/>
    <property type="molecule type" value="Genomic_DNA"/>
</dbReference>
<protein>
    <submittedName>
        <fullName evidence="14">TonB-dependent receptor</fullName>
    </submittedName>
</protein>
<keyword evidence="7 9" id="KW-0472">Membrane</keyword>
<dbReference type="InterPro" id="IPR036942">
    <property type="entry name" value="Beta-barrel_TonB_sf"/>
</dbReference>
<evidence type="ECO:0000256" key="11">
    <source>
        <dbReference type="SAM" id="SignalP"/>
    </source>
</evidence>
<keyword evidence="14" id="KW-0675">Receptor</keyword>
<evidence type="ECO:0000256" key="6">
    <source>
        <dbReference type="ARBA" id="ARBA00023077"/>
    </source>
</evidence>
<dbReference type="InterPro" id="IPR000531">
    <property type="entry name" value="Beta-barrel_TonB"/>
</dbReference>
<feature type="domain" description="TonB-dependent receptor plug" evidence="13">
    <location>
        <begin position="134"/>
        <end position="242"/>
    </location>
</feature>
<dbReference type="PROSITE" id="PS01156">
    <property type="entry name" value="TONB_DEPENDENT_REC_2"/>
    <property type="match status" value="1"/>
</dbReference>
<proteinExistence type="inferred from homology"/>
<dbReference type="Pfam" id="PF13715">
    <property type="entry name" value="CarbopepD_reg_2"/>
    <property type="match status" value="1"/>
</dbReference>
<name>A0AAP2CLK5_9BACT</name>
<keyword evidence="5 11" id="KW-0732">Signal</keyword>
<reference evidence="14 15" key="1">
    <citation type="submission" date="2021-05" db="EMBL/GenBank/DDBJ databases">
        <authorList>
            <person name="Zhang Z.D."/>
            <person name="Osman G."/>
        </authorList>
    </citation>
    <scope>NUCLEOTIDE SEQUENCE [LARGE SCALE GENOMIC DNA]</scope>
    <source>
        <strain evidence="14 15">KCTC 32217</strain>
    </source>
</reference>
<comment type="caution">
    <text evidence="14">The sequence shown here is derived from an EMBL/GenBank/DDBJ whole genome shotgun (WGS) entry which is preliminary data.</text>
</comment>
<dbReference type="InterPro" id="IPR010917">
    <property type="entry name" value="TonB_rcpt_CS"/>
</dbReference>
<dbReference type="InterPro" id="IPR037066">
    <property type="entry name" value="Plug_dom_sf"/>
</dbReference>
<evidence type="ECO:0000256" key="1">
    <source>
        <dbReference type="ARBA" id="ARBA00004571"/>
    </source>
</evidence>
<sequence length="814" mass="89700">MNRIPKLLGICLVALISLLGTAQQSFAKDSNEDKELALTGKVKSQEGEPIPYANIQVLGTVKGTLTNLDGSFEIFDLEDGVYTVKVSAMGFKAITRDVEVKNGVIKQLDLIFAEIGVDMPEITIISEKDRMFSKVPGAVTFIDNRELKALSPISGNEALRRSPGVHVVDEEGIGMRANIGIRGLDPDRSRSVLVMEDGIPVALSPYGEPELYYTPAIDRMSGVEILKGSGQILYGPQTIGGVVNYITATPPQEQEGAVKIQGGQGGLFTGMLSYGNTFGNTGVQVNLLKKRADNVGPTQFDITDFNTKFLFDLNERSTLGVKLGVYNEVSNSTYVGLTQTMFDAGGQDYVRIAPDDQLDVRRYSLSFSHKYKISDKVRLRTIAYGYTTTRNWNRQDFAVGGGEGYTPPSNWTGTVWGDTDVVGGALYMRNSTGNRNRQFEVAGVEPRLEVDHNLFAKKNELIVGTRFLYERAFEQRVNGTQAGVRSGDLVEDEIRTGHAISAYAQNKIHLNDKFSFSGGVRMESFDYVRDINRRSFPGVGIRDTSLVAGNQVVEVIPGMGFNYRPTQKINMFGGVHKGFAPPRIKDAISNLADVYELDAEHSWNYELGFRTDLVNWIFLEMTAFHMDFSNQIIPVSESSGGVGFGVVNGGATRHSGLETAIVMDISQALGLSRTKLVYDINATYVKATFSEDRFVNEVNISGNRTPYAPEWFINSALTLETESGWGARLVGNYVGQQFTDIENSIAASADGRTGQLPSYFTVDAVVNYTVAKWNTNFNLTVKNLTDERYIANRRPQGIRVGIPRFITAGFEFRF</sequence>
<feature type="domain" description="TonB-dependent receptor-like beta-barrel" evidence="12">
    <location>
        <begin position="316"/>
        <end position="784"/>
    </location>
</feature>
<dbReference type="CDD" id="cd01347">
    <property type="entry name" value="ligand_gated_channel"/>
    <property type="match status" value="1"/>
</dbReference>
<keyword evidence="15" id="KW-1185">Reference proteome</keyword>
<comment type="similarity">
    <text evidence="9 10">Belongs to the TonB-dependent receptor family.</text>
</comment>
<keyword evidence="6 10" id="KW-0798">TonB box</keyword>
<dbReference type="Gene3D" id="2.60.40.1120">
    <property type="entry name" value="Carboxypeptidase-like, regulatory domain"/>
    <property type="match status" value="1"/>
</dbReference>
<keyword evidence="4 9" id="KW-0812">Transmembrane</keyword>
<evidence type="ECO:0000259" key="13">
    <source>
        <dbReference type="Pfam" id="PF07715"/>
    </source>
</evidence>
<evidence type="ECO:0000256" key="3">
    <source>
        <dbReference type="ARBA" id="ARBA00022452"/>
    </source>
</evidence>
<keyword evidence="8 9" id="KW-0998">Cell outer membrane</keyword>
<evidence type="ECO:0000256" key="9">
    <source>
        <dbReference type="PROSITE-ProRule" id="PRU01360"/>
    </source>
</evidence>
<keyword evidence="2 9" id="KW-0813">Transport</keyword>
<evidence type="ECO:0000256" key="8">
    <source>
        <dbReference type="ARBA" id="ARBA00023237"/>
    </source>
</evidence>
<dbReference type="PROSITE" id="PS52016">
    <property type="entry name" value="TONB_DEPENDENT_REC_3"/>
    <property type="match status" value="1"/>
</dbReference>
<gene>
    <name evidence="14" type="ORF">KI659_08660</name>
</gene>
<evidence type="ECO:0000256" key="5">
    <source>
        <dbReference type="ARBA" id="ARBA00022729"/>
    </source>
</evidence>
<keyword evidence="3 9" id="KW-1134">Transmembrane beta strand</keyword>
<dbReference type="InterPro" id="IPR039426">
    <property type="entry name" value="TonB-dep_rcpt-like"/>
</dbReference>
<dbReference type="Proteomes" id="UP001319104">
    <property type="component" value="Unassembled WGS sequence"/>
</dbReference>
<evidence type="ECO:0000313" key="15">
    <source>
        <dbReference type="Proteomes" id="UP001319104"/>
    </source>
</evidence>
<dbReference type="InterPro" id="IPR013784">
    <property type="entry name" value="Carb-bd-like_fold"/>
</dbReference>
<dbReference type="PANTHER" id="PTHR30442">
    <property type="entry name" value="IRON III DICITRATE TRANSPORT PROTEIN FECA"/>
    <property type="match status" value="1"/>
</dbReference>
<evidence type="ECO:0000256" key="4">
    <source>
        <dbReference type="ARBA" id="ARBA00022692"/>
    </source>
</evidence>
<dbReference type="Pfam" id="PF00593">
    <property type="entry name" value="TonB_dep_Rec_b-barrel"/>
    <property type="match status" value="1"/>
</dbReference>
<evidence type="ECO:0000256" key="7">
    <source>
        <dbReference type="ARBA" id="ARBA00023136"/>
    </source>
</evidence>
<evidence type="ECO:0000259" key="12">
    <source>
        <dbReference type="Pfam" id="PF00593"/>
    </source>
</evidence>
<dbReference type="GO" id="GO:0030246">
    <property type="term" value="F:carbohydrate binding"/>
    <property type="evidence" value="ECO:0007669"/>
    <property type="project" value="InterPro"/>
</dbReference>
<feature type="chain" id="PRO_5043004587" evidence="11">
    <location>
        <begin position="28"/>
        <end position="814"/>
    </location>
</feature>
<dbReference type="Gene3D" id="2.170.130.10">
    <property type="entry name" value="TonB-dependent receptor, plug domain"/>
    <property type="match status" value="1"/>
</dbReference>
<comment type="subcellular location">
    <subcellularLocation>
        <location evidence="1 9">Cell outer membrane</location>
        <topology evidence="1 9">Multi-pass membrane protein</topology>
    </subcellularLocation>
</comment>
<dbReference type="SUPFAM" id="SSF49452">
    <property type="entry name" value="Starch-binding domain-like"/>
    <property type="match status" value="1"/>
</dbReference>
<accession>A0AAP2CLK5</accession>
<organism evidence="14 15">
    <name type="scientific">Litoribacter ruber</name>
    <dbReference type="NCBI Taxonomy" id="702568"/>
    <lineage>
        <taxon>Bacteria</taxon>
        <taxon>Pseudomonadati</taxon>
        <taxon>Bacteroidota</taxon>
        <taxon>Cytophagia</taxon>
        <taxon>Cytophagales</taxon>
        <taxon>Cyclobacteriaceae</taxon>
        <taxon>Litoribacter</taxon>
    </lineage>
</organism>
<dbReference type="PANTHER" id="PTHR30442:SF0">
    <property type="entry name" value="FE(3+) DICITRATE TRANSPORT PROTEIN FECA"/>
    <property type="match status" value="1"/>
</dbReference>
<evidence type="ECO:0000256" key="10">
    <source>
        <dbReference type="RuleBase" id="RU003357"/>
    </source>
</evidence>
<evidence type="ECO:0000313" key="14">
    <source>
        <dbReference type="EMBL" id="MBS9524082.1"/>
    </source>
</evidence>
<feature type="signal peptide" evidence="11">
    <location>
        <begin position="1"/>
        <end position="27"/>
    </location>
</feature>
<dbReference type="GO" id="GO:0033214">
    <property type="term" value="P:siderophore-iron import into cell"/>
    <property type="evidence" value="ECO:0007669"/>
    <property type="project" value="TreeGrafter"/>
</dbReference>
<evidence type="ECO:0000256" key="2">
    <source>
        <dbReference type="ARBA" id="ARBA00022448"/>
    </source>
</evidence>
<dbReference type="GO" id="GO:0009279">
    <property type="term" value="C:cell outer membrane"/>
    <property type="evidence" value="ECO:0007669"/>
    <property type="project" value="UniProtKB-SubCell"/>
</dbReference>